<sequence>MSALQAAPKTTRRHASRPDEQVDRPVLRPLVTPGRRMARLPFLVVLIAAFGLGMAGLLLLNTTLQNQEFEARRLNSQASQLTYVQDDLESQLQTVSAPASLAQKAYEQGMRPNVHAAFLVLPDGTVKGDAETTKGTEMSHLQPGAGEKLTTARAAAEAAEKAAKAAEEATADPTPGATTTTSPTTSTSAQPTTTSR</sequence>
<gene>
    <name evidence="3" type="ORF">FHX39_003231</name>
</gene>
<keyword evidence="2" id="KW-1133">Transmembrane helix</keyword>
<accession>A0A7W5JXR2</accession>
<feature type="transmembrane region" description="Helical" evidence="2">
    <location>
        <begin position="40"/>
        <end position="60"/>
    </location>
</feature>
<dbReference type="RefSeq" id="WP_183340066.1">
    <property type="nucleotide sequence ID" value="NZ_JACHZG010000001.1"/>
</dbReference>
<name>A0A7W5JXR2_9ACTN</name>
<comment type="caution">
    <text evidence="3">The sequence shown here is derived from an EMBL/GenBank/DDBJ whole genome shotgun (WGS) entry which is preliminary data.</text>
</comment>
<evidence type="ECO:0000256" key="2">
    <source>
        <dbReference type="SAM" id="Phobius"/>
    </source>
</evidence>
<feature type="compositionally biased region" description="Basic and acidic residues" evidence="1">
    <location>
        <begin position="16"/>
        <end position="26"/>
    </location>
</feature>
<keyword evidence="3" id="KW-0132">Cell division</keyword>
<proteinExistence type="predicted"/>
<dbReference type="EMBL" id="JACHZG010000001">
    <property type="protein sequence ID" value="MBB3328287.1"/>
    <property type="molecule type" value="Genomic_DNA"/>
</dbReference>
<feature type="compositionally biased region" description="Basic and acidic residues" evidence="1">
    <location>
        <begin position="158"/>
        <end position="167"/>
    </location>
</feature>
<feature type="region of interest" description="Disordered" evidence="1">
    <location>
        <begin position="129"/>
        <end position="196"/>
    </location>
</feature>
<keyword evidence="2" id="KW-0812">Transmembrane</keyword>
<keyword evidence="2" id="KW-0472">Membrane</keyword>
<feature type="region of interest" description="Disordered" evidence="1">
    <location>
        <begin position="1"/>
        <end position="26"/>
    </location>
</feature>
<evidence type="ECO:0000256" key="1">
    <source>
        <dbReference type="SAM" id="MobiDB-lite"/>
    </source>
</evidence>
<protein>
    <submittedName>
        <fullName evidence="3">Cell division protein FtsL</fullName>
    </submittedName>
</protein>
<evidence type="ECO:0000313" key="3">
    <source>
        <dbReference type="EMBL" id="MBB3328287.1"/>
    </source>
</evidence>
<dbReference type="AlphaFoldDB" id="A0A7W5JXR2"/>
<keyword evidence="4" id="KW-1185">Reference proteome</keyword>
<feature type="compositionally biased region" description="Low complexity" evidence="1">
    <location>
        <begin position="171"/>
        <end position="196"/>
    </location>
</feature>
<reference evidence="3 4" key="1">
    <citation type="submission" date="2020-08" db="EMBL/GenBank/DDBJ databases">
        <title>Sequencing the genomes of 1000 actinobacteria strains.</title>
        <authorList>
            <person name="Klenk H.-P."/>
        </authorList>
    </citation>
    <scope>NUCLEOTIDE SEQUENCE [LARGE SCALE GENOMIC DNA]</scope>
    <source>
        <strain evidence="3 4">DSM 11053</strain>
    </source>
</reference>
<dbReference type="Proteomes" id="UP000565572">
    <property type="component" value="Unassembled WGS sequence"/>
</dbReference>
<organism evidence="3 4">
    <name type="scientific">Microlunatus antarcticus</name>
    <dbReference type="NCBI Taxonomy" id="53388"/>
    <lineage>
        <taxon>Bacteria</taxon>
        <taxon>Bacillati</taxon>
        <taxon>Actinomycetota</taxon>
        <taxon>Actinomycetes</taxon>
        <taxon>Propionibacteriales</taxon>
        <taxon>Propionibacteriaceae</taxon>
        <taxon>Microlunatus</taxon>
    </lineage>
</organism>
<evidence type="ECO:0000313" key="4">
    <source>
        <dbReference type="Proteomes" id="UP000565572"/>
    </source>
</evidence>
<keyword evidence="3" id="KW-0131">Cell cycle</keyword>
<dbReference type="GO" id="GO:0051301">
    <property type="term" value="P:cell division"/>
    <property type="evidence" value="ECO:0007669"/>
    <property type="project" value="UniProtKB-KW"/>
</dbReference>